<dbReference type="PANTHER" id="PTHR21616:SF2">
    <property type="entry name" value="CENTROSOME AND SPINDLE POLE-ASSOCIATED PROTEIN 1"/>
    <property type="match status" value="1"/>
</dbReference>
<dbReference type="GO" id="GO:0005813">
    <property type="term" value="C:centrosome"/>
    <property type="evidence" value="ECO:0007669"/>
    <property type="project" value="InterPro"/>
</dbReference>
<accession>A0A2C9KJ12</accession>
<dbReference type="VEuPathDB" id="VectorBase:BGLB020249"/>
<protein>
    <submittedName>
        <fullName evidence="1">Uncharacterized protein</fullName>
    </submittedName>
</protein>
<reference evidence="1" key="1">
    <citation type="submission" date="2020-05" db="UniProtKB">
        <authorList>
            <consortium name="EnsemblMetazoa"/>
        </authorList>
    </citation>
    <scope>IDENTIFICATION</scope>
    <source>
        <strain evidence="1">BB02</strain>
    </source>
</reference>
<evidence type="ECO:0000313" key="1">
    <source>
        <dbReference type="EnsemblMetazoa" id="BGLB020249-PA"/>
    </source>
</evidence>
<dbReference type="Proteomes" id="UP000076420">
    <property type="component" value="Unassembled WGS sequence"/>
</dbReference>
<proteinExistence type="predicted"/>
<dbReference type="STRING" id="6526.A0A2C9KJ12"/>
<gene>
    <name evidence="1" type="primary">106063917</name>
</gene>
<dbReference type="EnsemblMetazoa" id="BGLB020249-RA">
    <property type="protein sequence ID" value="BGLB020249-PA"/>
    <property type="gene ID" value="BGLB020249"/>
</dbReference>
<dbReference type="GO" id="GO:0032467">
    <property type="term" value="P:positive regulation of cytokinesis"/>
    <property type="evidence" value="ECO:0007669"/>
    <property type="project" value="InterPro"/>
</dbReference>
<dbReference type="KEGG" id="bgt:106063917"/>
<dbReference type="VEuPathDB" id="VectorBase:BGLAX_046804"/>
<dbReference type="AlphaFoldDB" id="A0A2C9KJ12"/>
<dbReference type="GO" id="GO:0000922">
    <property type="term" value="C:spindle pole"/>
    <property type="evidence" value="ECO:0007669"/>
    <property type="project" value="InterPro"/>
</dbReference>
<dbReference type="GO" id="GO:0005874">
    <property type="term" value="C:microtubule"/>
    <property type="evidence" value="ECO:0007669"/>
    <property type="project" value="InterPro"/>
</dbReference>
<sequence>MGMVFASDDEKKKGQRNAQAAYREELERQMMEKNIKKMKEKEEQERYDLKMEEEARTYDPFGKGGGGAPMRDQFGNVIMSMYIL</sequence>
<dbReference type="InterPro" id="IPR026708">
    <property type="entry name" value="CSPP1"/>
</dbReference>
<dbReference type="PANTHER" id="PTHR21616">
    <property type="entry name" value="CENTROSOME SPINDLE POLE ASSOCIATED PROTEIN"/>
    <property type="match status" value="1"/>
</dbReference>
<evidence type="ECO:0000313" key="2">
    <source>
        <dbReference type="Proteomes" id="UP000076420"/>
    </source>
</evidence>
<name>A0A2C9KJ12_BIOGL</name>
<organism evidence="1 2">
    <name type="scientific">Biomphalaria glabrata</name>
    <name type="common">Bloodfluke planorb</name>
    <name type="synonym">Freshwater snail</name>
    <dbReference type="NCBI Taxonomy" id="6526"/>
    <lineage>
        <taxon>Eukaryota</taxon>
        <taxon>Metazoa</taxon>
        <taxon>Spiralia</taxon>
        <taxon>Lophotrochozoa</taxon>
        <taxon>Mollusca</taxon>
        <taxon>Gastropoda</taxon>
        <taxon>Heterobranchia</taxon>
        <taxon>Euthyneura</taxon>
        <taxon>Panpulmonata</taxon>
        <taxon>Hygrophila</taxon>
        <taxon>Lymnaeoidea</taxon>
        <taxon>Planorbidae</taxon>
        <taxon>Biomphalaria</taxon>
    </lineage>
</organism>